<name>A0A1F5Q572_9BACT</name>
<accession>A0A1F5Q572</accession>
<gene>
    <name evidence="1" type="ORF">A3B10_04220</name>
</gene>
<dbReference type="STRING" id="1817841.A3B10_04220"/>
<evidence type="ECO:0000313" key="1">
    <source>
        <dbReference type="EMBL" id="OGE97319.1"/>
    </source>
</evidence>
<proteinExistence type="predicted"/>
<evidence type="ECO:0008006" key="3">
    <source>
        <dbReference type="Google" id="ProtNLM"/>
    </source>
</evidence>
<reference evidence="1 2" key="1">
    <citation type="journal article" date="2016" name="Nat. Commun.">
        <title>Thousands of microbial genomes shed light on interconnected biogeochemical processes in an aquifer system.</title>
        <authorList>
            <person name="Anantharaman K."/>
            <person name="Brown C.T."/>
            <person name="Hug L.A."/>
            <person name="Sharon I."/>
            <person name="Castelle C.J."/>
            <person name="Probst A.J."/>
            <person name="Thomas B.C."/>
            <person name="Singh A."/>
            <person name="Wilkins M.J."/>
            <person name="Karaoz U."/>
            <person name="Brodie E.L."/>
            <person name="Williams K.H."/>
            <person name="Hubbard S.S."/>
            <person name="Banfield J.F."/>
        </authorList>
    </citation>
    <scope>NUCLEOTIDE SEQUENCE [LARGE SCALE GENOMIC DNA]</scope>
</reference>
<evidence type="ECO:0000313" key="2">
    <source>
        <dbReference type="Proteomes" id="UP000177281"/>
    </source>
</evidence>
<organism evidence="1 2">
    <name type="scientific">Candidatus Doudnabacteria bacterium RIFCSPLOWO2_01_FULL_44_21</name>
    <dbReference type="NCBI Taxonomy" id="1817841"/>
    <lineage>
        <taxon>Bacteria</taxon>
        <taxon>Candidatus Doudnaibacteriota</taxon>
    </lineage>
</organism>
<sequence>MIVAVFALSRQSPEEITYHITRTDIRVGHTAYPYRIIKTFWIVYKPPEVKTLNFETTAYINSTISVELGNQDPLEIKVLLSKYLIEDLEREESVTDALARKLKI</sequence>
<dbReference type="Proteomes" id="UP000177281">
    <property type="component" value="Unassembled WGS sequence"/>
</dbReference>
<comment type="caution">
    <text evidence="1">The sequence shown here is derived from an EMBL/GenBank/DDBJ whole genome shotgun (WGS) entry which is preliminary data.</text>
</comment>
<protein>
    <recommendedName>
        <fullName evidence="3">DUF304 domain-containing protein</fullName>
    </recommendedName>
</protein>
<dbReference type="EMBL" id="MFFB01000002">
    <property type="protein sequence ID" value="OGE97319.1"/>
    <property type="molecule type" value="Genomic_DNA"/>
</dbReference>
<dbReference type="AlphaFoldDB" id="A0A1F5Q572"/>